<sequence length="272" mass="30870">MNRTIKHTEDLRWLIGHTGGFRAGYVTEVQILKRRLFDEKSTRDVPAGTTIAVTIHYEIRGLARVAKLTMTGVTDFSVFEQDGIDCSSLSVIQTELNAGKLRFWFDPQGELYVVCDEAHLEELTLPMVTAQQAAELARWTFQGLETDGPSIQWLLGELNQAGLPCTWHDTERSDAIHPAVQWEGNLRPADDFSVDESNLVHAMAYSPPEGQGFGLLLRVFGMQDRRLSRILEVLADRITQHFSGNCLVGTTIIPGREWERWLIREHRSRPER</sequence>
<evidence type="ECO:0000313" key="2">
    <source>
        <dbReference type="Proteomes" id="UP000199032"/>
    </source>
</evidence>
<accession>A0A0S4L7U2</accession>
<dbReference type="OrthoDB" id="9780692at2"/>
<dbReference type="STRING" id="1742972.COMA1_11327"/>
<evidence type="ECO:0000313" key="1">
    <source>
        <dbReference type="EMBL" id="CUS33763.1"/>
    </source>
</evidence>
<organism evidence="1 2">
    <name type="scientific">Candidatus Nitrospira nitrosa</name>
    <dbReference type="NCBI Taxonomy" id="1742972"/>
    <lineage>
        <taxon>Bacteria</taxon>
        <taxon>Pseudomonadati</taxon>
        <taxon>Nitrospirota</taxon>
        <taxon>Nitrospiria</taxon>
        <taxon>Nitrospirales</taxon>
        <taxon>Nitrospiraceae</taxon>
        <taxon>Nitrospira</taxon>
    </lineage>
</organism>
<gene>
    <name evidence="1" type="ORF">COMA1_11327</name>
</gene>
<dbReference type="RefSeq" id="WP_090745397.1">
    <property type="nucleotide sequence ID" value="NZ_CZQA01000001.1"/>
</dbReference>
<dbReference type="Proteomes" id="UP000199032">
    <property type="component" value="Unassembled WGS sequence"/>
</dbReference>
<dbReference type="EMBL" id="CZQA01000001">
    <property type="protein sequence ID" value="CUS33763.1"/>
    <property type="molecule type" value="Genomic_DNA"/>
</dbReference>
<proteinExistence type="predicted"/>
<reference evidence="1 2" key="1">
    <citation type="submission" date="2015-10" db="EMBL/GenBank/DDBJ databases">
        <authorList>
            <person name="Gilbert D.G."/>
        </authorList>
    </citation>
    <scope>NUCLEOTIDE SEQUENCE [LARGE SCALE GENOMIC DNA]</scope>
    <source>
        <strain evidence="1">COMA1</strain>
    </source>
</reference>
<keyword evidence="2" id="KW-1185">Reference proteome</keyword>
<protein>
    <submittedName>
        <fullName evidence="1">Uncharacterized protein</fullName>
    </submittedName>
</protein>
<dbReference type="AlphaFoldDB" id="A0A0S4L7U2"/>
<name>A0A0S4L7U2_9BACT</name>